<dbReference type="InterPro" id="IPR051081">
    <property type="entry name" value="HTH_MetalResp_TranReg"/>
</dbReference>
<keyword evidence="1" id="KW-0805">Transcription regulation</keyword>
<dbReference type="InterPro" id="IPR036390">
    <property type="entry name" value="WH_DNA-bd_sf"/>
</dbReference>
<dbReference type="GO" id="GO:0003677">
    <property type="term" value="F:DNA binding"/>
    <property type="evidence" value="ECO:0007669"/>
    <property type="project" value="UniProtKB-KW"/>
</dbReference>
<evidence type="ECO:0000256" key="3">
    <source>
        <dbReference type="ARBA" id="ARBA00023163"/>
    </source>
</evidence>
<dbReference type="InterPro" id="IPR011991">
    <property type="entry name" value="ArsR-like_HTH"/>
</dbReference>
<dbReference type="CDD" id="cd00090">
    <property type="entry name" value="HTH_ARSR"/>
    <property type="match status" value="1"/>
</dbReference>
<dbReference type="RefSeq" id="WP_149748357.1">
    <property type="nucleotide sequence ID" value="NZ_VUJW01000001.1"/>
</dbReference>
<reference evidence="5 6" key="2">
    <citation type="submission" date="2019-09" db="EMBL/GenBank/DDBJ databases">
        <authorList>
            <person name="Jin C."/>
        </authorList>
    </citation>
    <scope>NUCLEOTIDE SEQUENCE [LARGE SCALE GENOMIC DNA]</scope>
    <source>
        <strain evidence="5 6">BN140041</strain>
    </source>
</reference>
<protein>
    <submittedName>
        <fullName evidence="5">Helix-turn-helix transcriptional regulator</fullName>
    </submittedName>
</protein>
<dbReference type="PROSITE" id="PS50987">
    <property type="entry name" value="HTH_ARSR_2"/>
    <property type="match status" value="1"/>
</dbReference>
<name>A0A5B1M7P3_9ACTN</name>
<proteinExistence type="predicted"/>
<accession>A0A5B1M7P3</accession>
<feature type="domain" description="HTH arsR-type" evidence="4">
    <location>
        <begin position="25"/>
        <end position="118"/>
    </location>
</feature>
<dbReference type="PANTHER" id="PTHR33154:SF18">
    <property type="entry name" value="ARSENICAL RESISTANCE OPERON REPRESSOR"/>
    <property type="match status" value="1"/>
</dbReference>
<dbReference type="GO" id="GO:0003700">
    <property type="term" value="F:DNA-binding transcription factor activity"/>
    <property type="evidence" value="ECO:0007669"/>
    <property type="project" value="InterPro"/>
</dbReference>
<dbReference type="AlphaFoldDB" id="A0A5B1M7P3"/>
<evidence type="ECO:0000259" key="4">
    <source>
        <dbReference type="PROSITE" id="PS50987"/>
    </source>
</evidence>
<gene>
    <name evidence="5" type="ORF">F0U47_00475</name>
</gene>
<evidence type="ECO:0000313" key="5">
    <source>
        <dbReference type="EMBL" id="KAA1428734.1"/>
    </source>
</evidence>
<dbReference type="NCBIfam" id="NF033788">
    <property type="entry name" value="HTH_metalloreg"/>
    <property type="match status" value="1"/>
</dbReference>
<dbReference type="Proteomes" id="UP000324351">
    <property type="component" value="Unassembled WGS sequence"/>
</dbReference>
<dbReference type="SUPFAM" id="SSF46785">
    <property type="entry name" value="Winged helix' DNA-binding domain"/>
    <property type="match status" value="1"/>
</dbReference>
<evidence type="ECO:0000313" key="6">
    <source>
        <dbReference type="Proteomes" id="UP000324351"/>
    </source>
</evidence>
<dbReference type="SMART" id="SM00418">
    <property type="entry name" value="HTH_ARSR"/>
    <property type="match status" value="1"/>
</dbReference>
<keyword evidence="3" id="KW-0804">Transcription</keyword>
<keyword evidence="2" id="KW-0238">DNA-binding</keyword>
<dbReference type="Pfam" id="PF01022">
    <property type="entry name" value="HTH_5"/>
    <property type="match status" value="1"/>
</dbReference>
<dbReference type="PRINTS" id="PR00778">
    <property type="entry name" value="HTHARSR"/>
</dbReference>
<dbReference type="Gene3D" id="1.10.10.10">
    <property type="entry name" value="Winged helix-like DNA-binding domain superfamily/Winged helix DNA-binding domain"/>
    <property type="match status" value="1"/>
</dbReference>
<evidence type="ECO:0000256" key="2">
    <source>
        <dbReference type="ARBA" id="ARBA00023125"/>
    </source>
</evidence>
<comment type="caution">
    <text evidence="5">The sequence shown here is derived from an EMBL/GenBank/DDBJ whole genome shotgun (WGS) entry which is preliminary data.</text>
</comment>
<evidence type="ECO:0000256" key="1">
    <source>
        <dbReference type="ARBA" id="ARBA00023015"/>
    </source>
</evidence>
<dbReference type="InterPro" id="IPR036388">
    <property type="entry name" value="WH-like_DNA-bd_sf"/>
</dbReference>
<dbReference type="EMBL" id="VUJW01000001">
    <property type="protein sequence ID" value="KAA1428734.1"/>
    <property type="molecule type" value="Genomic_DNA"/>
</dbReference>
<reference evidence="5 6" key="1">
    <citation type="submission" date="2019-09" db="EMBL/GenBank/DDBJ databases">
        <title>Nocardioides panacisoli sp. nov., isolated from the soil of a ginseng field.</title>
        <authorList>
            <person name="Cho C."/>
        </authorList>
    </citation>
    <scope>NUCLEOTIDE SEQUENCE [LARGE SCALE GENOMIC DNA]</scope>
    <source>
        <strain evidence="5 6">BN140041</strain>
    </source>
</reference>
<sequence length="118" mass="12335">MPTELTVLPLPDLASCCSPATGGRIDDAAAEALARMFKALADPNRVKLLSLIAAAEGQEACACDLTAPVGLAQPTISHHMKVLTEAGLVSREQRGKWAYFSLVPGVLESLAEALAPRP</sequence>
<organism evidence="5 6">
    <name type="scientific">Nocardioides antri</name>
    <dbReference type="NCBI Taxonomy" id="2607659"/>
    <lineage>
        <taxon>Bacteria</taxon>
        <taxon>Bacillati</taxon>
        <taxon>Actinomycetota</taxon>
        <taxon>Actinomycetes</taxon>
        <taxon>Propionibacteriales</taxon>
        <taxon>Nocardioidaceae</taxon>
        <taxon>Nocardioides</taxon>
    </lineage>
</organism>
<dbReference type="InterPro" id="IPR001845">
    <property type="entry name" value="HTH_ArsR_DNA-bd_dom"/>
</dbReference>
<dbReference type="PANTHER" id="PTHR33154">
    <property type="entry name" value="TRANSCRIPTIONAL REGULATOR, ARSR FAMILY"/>
    <property type="match status" value="1"/>
</dbReference>
<keyword evidence="6" id="KW-1185">Reference proteome</keyword>